<dbReference type="InterPro" id="IPR021276">
    <property type="entry name" value="DUF2855"/>
</dbReference>
<name>A0ABY4W345_9PROT</name>
<keyword evidence="2" id="KW-1185">Reference proteome</keyword>
<evidence type="ECO:0000313" key="2">
    <source>
        <dbReference type="Proteomes" id="UP001056291"/>
    </source>
</evidence>
<sequence length="359" mass="39994">MQQLLVKKSDISQIRNVDTPSLTLNEGDVRLRVESFALTANNITYAVTGDLIGYWKFFPVAEDGWGIVPVWGHAVVIETACEGVDLGERLYGYFPMAEELIVHPTRVRQNAFTDGSDHRSQLPAVYNEYLRLNNSQNHDIGLEDLQSILYPLYATSYMIYDYLLDNDYFGAQQILIGSASSKTAIGLLQLLSDDDTVTPKIVGLTSNRNRDFVLGLEACDQVVTYDSIEEDIEKIPSVYVDMSGNADVRVQVHTHLQAQLLVSSSVGVSHWDKFRPTNDLPGAKPQMFFAPAQIMKRHDEWGPGVIQGKTLAAWRDLAIKSKSWLTVKEGKNLDDGITAYQELLSGKSLPTEGHVIRTG</sequence>
<dbReference type="EMBL" id="CP098747">
    <property type="protein sequence ID" value="USG61620.1"/>
    <property type="molecule type" value="Genomic_DNA"/>
</dbReference>
<organism evidence="1 2">
    <name type="scientific">Sneathiella marina</name>
    <dbReference type="NCBI Taxonomy" id="2950108"/>
    <lineage>
        <taxon>Bacteria</taxon>
        <taxon>Pseudomonadati</taxon>
        <taxon>Pseudomonadota</taxon>
        <taxon>Alphaproteobacteria</taxon>
        <taxon>Sneathiellales</taxon>
        <taxon>Sneathiellaceae</taxon>
        <taxon>Sneathiella</taxon>
    </lineage>
</organism>
<dbReference type="Proteomes" id="UP001056291">
    <property type="component" value="Chromosome"/>
</dbReference>
<evidence type="ECO:0000313" key="1">
    <source>
        <dbReference type="EMBL" id="USG61620.1"/>
    </source>
</evidence>
<proteinExistence type="predicted"/>
<dbReference type="RefSeq" id="WP_251934748.1">
    <property type="nucleotide sequence ID" value="NZ_CP098747.1"/>
</dbReference>
<accession>A0ABY4W345</accession>
<gene>
    <name evidence="1" type="ORF">NBZ79_01340</name>
</gene>
<dbReference type="Pfam" id="PF11017">
    <property type="entry name" value="DUF2855"/>
    <property type="match status" value="1"/>
</dbReference>
<reference evidence="1" key="1">
    <citation type="submission" date="2022-06" db="EMBL/GenBank/DDBJ databases">
        <title>Sneathiella actinostolidae sp. nov., isolated from a sea anemonein the Western Pacific Ocean.</title>
        <authorList>
            <person name="Wei M.J."/>
        </authorList>
    </citation>
    <scope>NUCLEOTIDE SEQUENCE</scope>
    <source>
        <strain evidence="1">PHK-P5</strain>
    </source>
</reference>
<protein>
    <submittedName>
        <fullName evidence="1">DUF2855 family protein</fullName>
    </submittedName>
</protein>